<feature type="compositionally biased region" description="Basic and acidic residues" evidence="1">
    <location>
        <begin position="1"/>
        <end position="11"/>
    </location>
</feature>
<feature type="compositionally biased region" description="Polar residues" evidence="1">
    <location>
        <begin position="127"/>
        <end position="197"/>
    </location>
</feature>
<feature type="transmembrane region" description="Helical" evidence="2">
    <location>
        <begin position="56"/>
        <end position="76"/>
    </location>
</feature>
<keyword evidence="2" id="KW-1133">Transmembrane helix</keyword>
<gene>
    <name evidence="3" type="ORF">DE4585_04535</name>
</gene>
<feature type="region of interest" description="Disordered" evidence="1">
    <location>
        <begin position="289"/>
        <end position="333"/>
    </location>
</feature>
<feature type="region of interest" description="Disordered" evidence="1">
    <location>
        <begin position="1"/>
        <end position="37"/>
    </location>
</feature>
<feature type="region of interest" description="Disordered" evidence="1">
    <location>
        <begin position="87"/>
        <end position="245"/>
    </location>
</feature>
<evidence type="ECO:0000256" key="2">
    <source>
        <dbReference type="SAM" id="Phobius"/>
    </source>
</evidence>
<protein>
    <submittedName>
        <fullName evidence="3">Uncharacterized protein</fullName>
    </submittedName>
</protein>
<dbReference type="Proteomes" id="UP000295117">
    <property type="component" value="Unassembled WGS sequence"/>
</dbReference>
<evidence type="ECO:0000313" key="4">
    <source>
        <dbReference type="Proteomes" id="UP000295117"/>
    </source>
</evidence>
<keyword evidence="2" id="KW-0472">Membrane</keyword>
<accession>A0A4R8S3X2</accession>
<dbReference type="AlphaFoldDB" id="A0A4R8S3X2"/>
<evidence type="ECO:0000256" key="1">
    <source>
        <dbReference type="SAM" id="MobiDB-lite"/>
    </source>
</evidence>
<feature type="compositionally biased region" description="Polar residues" evidence="1">
    <location>
        <begin position="291"/>
        <end position="300"/>
    </location>
</feature>
<reference evidence="3 4" key="1">
    <citation type="journal article" date="2019" name="Sci. Rep.">
        <title>Extended insight into the Mycobacterium chelonae-abscessus complex through whole genome sequencing of Mycobacterium salmoniphilum outbreak and Mycobacterium salmoniphilum-like strains.</title>
        <authorList>
            <person name="Behra P.R.K."/>
            <person name="Das S."/>
            <person name="Pettersson B.M.F."/>
            <person name="Shirreff L."/>
            <person name="DuCote T."/>
            <person name="Jacobsson K.G."/>
            <person name="Ennis D.G."/>
            <person name="Kirsebom L.A."/>
        </authorList>
    </citation>
    <scope>NUCLEOTIDE SEQUENCE [LARGE SCALE GENOMIC DNA]</scope>
    <source>
        <strain evidence="3 4">DE 4585</strain>
    </source>
</reference>
<evidence type="ECO:0000313" key="3">
    <source>
        <dbReference type="EMBL" id="TDZ78698.1"/>
    </source>
</evidence>
<comment type="caution">
    <text evidence="3">The sequence shown here is derived from an EMBL/GenBank/DDBJ whole genome shotgun (WGS) entry which is preliminary data.</text>
</comment>
<sequence>MTTRSERKAMEPNESYDLVRSRPVSPVHGSAHREGGNAPLIVMNGQWRTPTVLRRAAASVAIMALLIGGAKVASIYSAPGTGFSTVQTAAADPTGPTGPGGAGMTGPPGGGSEFVPPSMPSMPDYTGGSQPPLDQNNGVSIYNSGVQSAPSQGNSYPNQAQRGQNPDGTWQTAANGEQNPPNYSTAPAYTGAQSIPNTAPAQPEQGPQQPAQHENQGGHNEQPEQGNQNQQSSQAPTQTQPPDQNDQQILRQCESAAQFQGIPAGEMTRFIIATVAALGGVVSGHGRDVTGSVSCSSCKQQAGPKKLAGPTDEPSDSGSISDRQINCGPPKLESVGDDLDSTIPNTNHNLGGDGKTHYPWYDGKQNPLAPIPKDARPVPTGTALGPNGKEYGFYSIPQYHLPNGEDNLNYVTPNSAIVDLADPTKIVGRSPLAQSSGAYDSASNTMLVAGNSGAEDGDSARELWQSDPLDQLDPTKPYDWIRTLHRIGSILPGDRESQLIALGPGGEGGFMFIGAGPGGVQMVAAPDYRGLLDNFAGKTLVAQDANNVSGVDGVYGPTVTKLLFDTVTKTGSFVLRSSQFWDPAKKFDKKGDLIYDPRTYTSDCTI</sequence>
<name>A0A4R8S3X2_9MYCO</name>
<proteinExistence type="predicted"/>
<feature type="compositionally biased region" description="Low complexity" evidence="1">
    <location>
        <begin position="199"/>
        <end position="245"/>
    </location>
</feature>
<feature type="compositionally biased region" description="Gly residues" evidence="1">
    <location>
        <begin position="97"/>
        <end position="112"/>
    </location>
</feature>
<keyword evidence="2" id="KW-0812">Transmembrane</keyword>
<organism evidence="3 4">
    <name type="scientific">Mycobacteroides salmoniphilum</name>
    <dbReference type="NCBI Taxonomy" id="404941"/>
    <lineage>
        <taxon>Bacteria</taxon>
        <taxon>Bacillati</taxon>
        <taxon>Actinomycetota</taxon>
        <taxon>Actinomycetes</taxon>
        <taxon>Mycobacteriales</taxon>
        <taxon>Mycobacteriaceae</taxon>
        <taxon>Mycobacteroides</taxon>
    </lineage>
</organism>
<dbReference type="EMBL" id="PECH01000009">
    <property type="protein sequence ID" value="TDZ78698.1"/>
    <property type="molecule type" value="Genomic_DNA"/>
</dbReference>